<gene>
    <name evidence="1" type="ORF">MBM_07840</name>
</gene>
<evidence type="ECO:0000313" key="1">
    <source>
        <dbReference type="EMBL" id="EKD14163.1"/>
    </source>
</evidence>
<protein>
    <submittedName>
        <fullName evidence="1">Uncharacterized protein</fullName>
    </submittedName>
</protein>
<proteinExistence type="predicted"/>
<dbReference type="AlphaFoldDB" id="K1WZY1"/>
<dbReference type="OrthoDB" id="3836772at2759"/>
<accession>K1WZY1</accession>
<evidence type="ECO:0000313" key="2">
    <source>
        <dbReference type="Proteomes" id="UP000006753"/>
    </source>
</evidence>
<dbReference type="Proteomes" id="UP000006753">
    <property type="component" value="Unassembled WGS sequence"/>
</dbReference>
<sequence>MFTGRYKSLIILQNTAVIVAFAASLTNASVLNRRAAYCQSQAVCYRVRRLRGTQFFRPQETTSTSSVAPSITAAAVDCDAQANECHTVPGAKKAVCSAPYALLLGLRPYNGQIQDSYYGHHTTSTSSHRTTSTSSAAPSITAPCSAHLSCLSFNPETSSPSTSTSITTPSNPSTITTTSAGPVLYTGAASISATAYGILALAYGAAALW</sequence>
<dbReference type="HOGENOM" id="CLU_1315640_0_0_1"/>
<name>K1WZY1_MARBU</name>
<dbReference type="EMBL" id="JH921447">
    <property type="protein sequence ID" value="EKD14163.1"/>
    <property type="molecule type" value="Genomic_DNA"/>
</dbReference>
<reference evidence="1 2" key="1">
    <citation type="journal article" date="2012" name="BMC Genomics">
        <title>Sequencing the genome of Marssonina brunnea reveals fungus-poplar co-evolution.</title>
        <authorList>
            <person name="Zhu S."/>
            <person name="Cao Y.-Z."/>
            <person name="Jiang C."/>
            <person name="Tan B.-Y."/>
            <person name="Wang Z."/>
            <person name="Feng S."/>
            <person name="Zhang L."/>
            <person name="Su X.-H."/>
            <person name="Brejova B."/>
            <person name="Vinar T."/>
            <person name="Xu M."/>
            <person name="Wang M.-X."/>
            <person name="Zhang S.-G."/>
            <person name="Huang M.-R."/>
            <person name="Wu R."/>
            <person name="Zhou Y."/>
        </authorList>
    </citation>
    <scope>NUCLEOTIDE SEQUENCE [LARGE SCALE GENOMIC DNA]</scope>
    <source>
        <strain evidence="1 2">MB_m1</strain>
    </source>
</reference>
<keyword evidence="2" id="KW-1185">Reference proteome</keyword>
<dbReference type="InParanoid" id="K1WZY1"/>
<dbReference type="KEGG" id="mbe:MBM_07840"/>
<organism evidence="1 2">
    <name type="scientific">Marssonina brunnea f. sp. multigermtubi (strain MB_m1)</name>
    <name type="common">Marssonina leaf spot fungus</name>
    <dbReference type="NCBI Taxonomy" id="1072389"/>
    <lineage>
        <taxon>Eukaryota</taxon>
        <taxon>Fungi</taxon>
        <taxon>Dikarya</taxon>
        <taxon>Ascomycota</taxon>
        <taxon>Pezizomycotina</taxon>
        <taxon>Leotiomycetes</taxon>
        <taxon>Helotiales</taxon>
        <taxon>Drepanopezizaceae</taxon>
        <taxon>Drepanopeziza</taxon>
    </lineage>
</organism>